<evidence type="ECO:0000259" key="2">
    <source>
        <dbReference type="Pfam" id="PF02481"/>
    </source>
</evidence>
<dbReference type="STRING" id="1236971.JCM9152_578"/>
<dbReference type="RefSeq" id="WP_035340552.1">
    <property type="nucleotide sequence ID" value="NZ_BAUU01000003.1"/>
</dbReference>
<dbReference type="InterPro" id="IPR057666">
    <property type="entry name" value="DrpA_SLOG"/>
</dbReference>
<name>W4QB84_9BACI</name>
<dbReference type="Proteomes" id="UP000018895">
    <property type="component" value="Unassembled WGS sequence"/>
</dbReference>
<keyword evidence="4" id="KW-1185">Reference proteome</keyword>
<comment type="caution">
    <text evidence="3">The sequence shown here is derived from an EMBL/GenBank/DDBJ whole genome shotgun (WGS) entry which is preliminary data.</text>
</comment>
<dbReference type="Gene3D" id="3.40.50.450">
    <property type="match status" value="1"/>
</dbReference>
<proteinExistence type="inferred from homology"/>
<evidence type="ECO:0000313" key="3">
    <source>
        <dbReference type="EMBL" id="GAE29232.1"/>
    </source>
</evidence>
<dbReference type="OrthoDB" id="9785707at2"/>
<dbReference type="PANTHER" id="PTHR43022">
    <property type="entry name" value="PROTEIN SMF"/>
    <property type="match status" value="1"/>
</dbReference>
<feature type="domain" description="Smf/DprA SLOG" evidence="2">
    <location>
        <begin position="81"/>
        <end position="289"/>
    </location>
</feature>
<organism evidence="3 4">
    <name type="scientific">Halalkalibacter hemicellulosilyticusJCM 9152</name>
    <dbReference type="NCBI Taxonomy" id="1236971"/>
    <lineage>
        <taxon>Bacteria</taxon>
        <taxon>Bacillati</taxon>
        <taxon>Bacillota</taxon>
        <taxon>Bacilli</taxon>
        <taxon>Bacillales</taxon>
        <taxon>Bacillaceae</taxon>
        <taxon>Halalkalibacter</taxon>
    </lineage>
</organism>
<gene>
    <name evidence="3" type="ORF">JCM9152_578</name>
</gene>
<comment type="similarity">
    <text evidence="1">Belongs to the DprA/Smf family.</text>
</comment>
<protein>
    <submittedName>
        <fullName evidence="3">Rossmann fold nucleotide-binding protein Smf</fullName>
    </submittedName>
</protein>
<sequence>MDDWRNRLIHLHSCRGVTWKLLYYLLKKDPDLKLIYTYTLPQLQKTFQLTDQRAKALYHDLHAYPPNNLIHQYEKQQIIPITILDSNYPPTLKTIHDPPFVLYVKGKIDYLFNSNCIAVIGTRRPSNEGSKKVYHLVGPLIKEDWTIVSGLAEGIDTLAHKAAIFYNGKTISVLGSGFHHIYPKKNEALFLEMSKKNCVISEYPPHTSARKWHFPARNRIISGLSQGVIVVEAKEKSGSLITADQALEQGRDVFAVPGSIFSDTSKGTNRLIQEGAKLILNSHDLLEELPRFHE</sequence>
<dbReference type="InterPro" id="IPR003488">
    <property type="entry name" value="DprA"/>
</dbReference>
<evidence type="ECO:0000313" key="4">
    <source>
        <dbReference type="Proteomes" id="UP000018895"/>
    </source>
</evidence>
<accession>W4QB84</accession>
<evidence type="ECO:0000256" key="1">
    <source>
        <dbReference type="ARBA" id="ARBA00006525"/>
    </source>
</evidence>
<dbReference type="EMBL" id="BAUU01000003">
    <property type="protein sequence ID" value="GAE29232.1"/>
    <property type="molecule type" value="Genomic_DNA"/>
</dbReference>
<dbReference type="Pfam" id="PF02481">
    <property type="entry name" value="DNA_processg_A"/>
    <property type="match status" value="1"/>
</dbReference>
<dbReference type="AlphaFoldDB" id="W4QB84"/>
<dbReference type="PANTHER" id="PTHR43022:SF1">
    <property type="entry name" value="PROTEIN SMF"/>
    <property type="match status" value="1"/>
</dbReference>
<dbReference type="SUPFAM" id="SSF102405">
    <property type="entry name" value="MCP/YpsA-like"/>
    <property type="match status" value="1"/>
</dbReference>
<dbReference type="GO" id="GO:0009294">
    <property type="term" value="P:DNA-mediated transformation"/>
    <property type="evidence" value="ECO:0007669"/>
    <property type="project" value="InterPro"/>
</dbReference>
<reference evidence="3" key="1">
    <citation type="journal article" date="2014" name="Genome Announc.">
        <title>Draft Genome Sequences of Three Alkaliphilic Bacillus Strains, Bacillus wakoensis JCM 9140T, Bacillus akibai JCM 9157T, and Bacillus hemicellulosilyticus JCM 9152T.</title>
        <authorList>
            <person name="Yuki M."/>
            <person name="Oshima K."/>
            <person name="Suda W."/>
            <person name="Oshida Y."/>
            <person name="Kitamura K."/>
            <person name="Iida T."/>
            <person name="Hattori M."/>
            <person name="Ohkuma M."/>
        </authorList>
    </citation>
    <scope>NUCLEOTIDE SEQUENCE [LARGE SCALE GENOMIC DNA]</scope>
    <source>
        <strain evidence="3">JCM 9152</strain>
    </source>
</reference>
<dbReference type="NCBIfam" id="TIGR00732">
    <property type="entry name" value="dprA"/>
    <property type="match status" value="1"/>
</dbReference>